<evidence type="ECO:0000256" key="2">
    <source>
        <dbReference type="PROSITE-ProRule" id="PRU00284"/>
    </source>
</evidence>
<reference evidence="5 6" key="1">
    <citation type="submission" date="2014-11" db="EMBL/GenBank/DDBJ databases">
        <title>Genome sequencing of Pantoea rodasii ND03.</title>
        <authorList>
            <person name="Muhamad Yunos N.Y."/>
            <person name="Chan K.-G."/>
        </authorList>
    </citation>
    <scope>NUCLEOTIDE SEQUENCE [LARGE SCALE GENOMIC DNA]</scope>
    <source>
        <strain evidence="5 6">ND03</strain>
    </source>
</reference>
<protein>
    <submittedName>
        <fullName evidence="5">Chemotaxis protein</fullName>
    </submittedName>
</protein>
<dbReference type="SMART" id="SM00283">
    <property type="entry name" value="MA"/>
    <property type="match status" value="1"/>
</dbReference>
<dbReference type="Pfam" id="PF00015">
    <property type="entry name" value="MCPsignal"/>
    <property type="match status" value="1"/>
</dbReference>
<feature type="domain" description="Methyl-accepting transducer" evidence="3">
    <location>
        <begin position="249"/>
        <end position="428"/>
    </location>
</feature>
<organism evidence="5 6">
    <name type="scientific">Pantoea rodasii</name>
    <dbReference type="NCBI Taxonomy" id="1076549"/>
    <lineage>
        <taxon>Bacteria</taxon>
        <taxon>Pseudomonadati</taxon>
        <taxon>Pseudomonadota</taxon>
        <taxon>Gammaproteobacteria</taxon>
        <taxon>Enterobacterales</taxon>
        <taxon>Erwiniaceae</taxon>
        <taxon>Pantoea</taxon>
    </lineage>
</organism>
<dbReference type="InterPro" id="IPR013656">
    <property type="entry name" value="PAS_4"/>
</dbReference>
<dbReference type="SUPFAM" id="SSF55785">
    <property type="entry name" value="PYP-like sensor domain (PAS domain)"/>
    <property type="match status" value="2"/>
</dbReference>
<dbReference type="Gene3D" id="3.30.450.20">
    <property type="entry name" value="PAS domain"/>
    <property type="match status" value="2"/>
</dbReference>
<dbReference type="PROSITE" id="PS50111">
    <property type="entry name" value="CHEMOTAXIS_TRANSDUC_2"/>
    <property type="match status" value="1"/>
</dbReference>
<dbReference type="InterPro" id="IPR004090">
    <property type="entry name" value="Chemotax_Me-accpt_rcpt"/>
</dbReference>
<dbReference type="InterPro" id="IPR000014">
    <property type="entry name" value="PAS"/>
</dbReference>
<dbReference type="InterPro" id="IPR013655">
    <property type="entry name" value="PAS_fold_3"/>
</dbReference>
<dbReference type="GO" id="GO:0016020">
    <property type="term" value="C:membrane"/>
    <property type="evidence" value="ECO:0007669"/>
    <property type="project" value="InterPro"/>
</dbReference>
<dbReference type="Gene3D" id="1.10.287.950">
    <property type="entry name" value="Methyl-accepting chemotaxis protein"/>
    <property type="match status" value="1"/>
</dbReference>
<dbReference type="NCBIfam" id="TIGR00229">
    <property type="entry name" value="sensory_box"/>
    <property type="match status" value="2"/>
</dbReference>
<dbReference type="GO" id="GO:0004888">
    <property type="term" value="F:transmembrane signaling receptor activity"/>
    <property type="evidence" value="ECO:0007669"/>
    <property type="project" value="InterPro"/>
</dbReference>
<dbReference type="InterPro" id="IPR004089">
    <property type="entry name" value="MCPsignal_dom"/>
</dbReference>
<dbReference type="PANTHER" id="PTHR24422">
    <property type="entry name" value="CHEMOTAXIS PROTEIN METHYLTRANSFERASE"/>
    <property type="match status" value="1"/>
</dbReference>
<dbReference type="CDD" id="cd00130">
    <property type="entry name" value="PAS"/>
    <property type="match status" value="2"/>
</dbReference>
<dbReference type="InterPro" id="IPR001610">
    <property type="entry name" value="PAC"/>
</dbReference>
<evidence type="ECO:0000256" key="1">
    <source>
        <dbReference type="ARBA" id="ARBA00023224"/>
    </source>
</evidence>
<evidence type="ECO:0000313" key="6">
    <source>
        <dbReference type="Proteomes" id="UP000030853"/>
    </source>
</evidence>
<accession>A0A0B1R1Z2</accession>
<dbReference type="AlphaFoldDB" id="A0A0B1R1Z2"/>
<dbReference type="SMART" id="SM00086">
    <property type="entry name" value="PAC"/>
    <property type="match status" value="2"/>
</dbReference>
<dbReference type="SUPFAM" id="SSF58104">
    <property type="entry name" value="Methyl-accepting chemotaxis protein (MCP) signaling domain"/>
    <property type="match status" value="1"/>
</dbReference>
<dbReference type="PROSITE" id="PS50113">
    <property type="entry name" value="PAC"/>
    <property type="match status" value="1"/>
</dbReference>
<dbReference type="InterPro" id="IPR035965">
    <property type="entry name" value="PAS-like_dom_sf"/>
</dbReference>
<keyword evidence="1 2" id="KW-0807">Transducer</keyword>
<dbReference type="InterPro" id="IPR000700">
    <property type="entry name" value="PAS-assoc_C"/>
</dbReference>
<dbReference type="GO" id="GO:0006935">
    <property type="term" value="P:chemotaxis"/>
    <property type="evidence" value="ECO:0007669"/>
    <property type="project" value="InterPro"/>
</dbReference>
<evidence type="ECO:0000313" key="5">
    <source>
        <dbReference type="EMBL" id="KHJ67083.1"/>
    </source>
</evidence>
<proteinExistence type="predicted"/>
<dbReference type="RefSeq" id="WP_039332861.1">
    <property type="nucleotide sequence ID" value="NZ_JTJJ01000057.1"/>
</dbReference>
<dbReference type="PRINTS" id="PR00260">
    <property type="entry name" value="CHEMTRNSDUCR"/>
</dbReference>
<dbReference type="Pfam" id="PF08448">
    <property type="entry name" value="PAS_4"/>
    <property type="match status" value="1"/>
</dbReference>
<dbReference type="EMBL" id="JTJJ01000057">
    <property type="protein sequence ID" value="KHJ67083.1"/>
    <property type="molecule type" value="Genomic_DNA"/>
</dbReference>
<dbReference type="Proteomes" id="UP000030853">
    <property type="component" value="Unassembled WGS sequence"/>
</dbReference>
<gene>
    <name evidence="5" type="ORF">QU24_15750</name>
</gene>
<name>A0A0B1R1Z2_9GAMM</name>
<dbReference type="GO" id="GO:0007165">
    <property type="term" value="P:signal transduction"/>
    <property type="evidence" value="ECO:0007669"/>
    <property type="project" value="UniProtKB-KW"/>
</dbReference>
<comment type="caution">
    <text evidence="5">The sequence shown here is derived from an EMBL/GenBank/DDBJ whole genome shotgun (WGS) entry which is preliminary data.</text>
</comment>
<sequence>MFGVKKSSLSLPFYKSGDVIKDINAIKQHVAWIEFSPAGEILSANQQFLDVTGYTLHEIQGQHHRIFCSPAYAQSSDYYAFWQTLASGESVTGIFERYNKQRQRFYLSATYFPVSDDKGKVYKVIKVASDITSRHQELEQKEAVITALDRSMAVIEFTPDGHILTANANFLTHMGYELKSIVGQHHRLFCFDNFYRENPDFWRKIGKGQHFVGRFERKTAGGERIWLEASYNPVLDADGKVYKVIKIASDITARVEAAKRVADIALTTSGQTSQITDNANEVLEETIRNSGLVAVQVNAATEIGIQLNESAKSINEVVETINLIASQTNILALNAAIEAARAGEAGRGFSVVADEVRRLAASTSSATKKITQVVEHNARLIQQMDQQLEEVKQFVVTEQDKISVLSRSLREINSGVHEFVNVIHRLDV</sequence>
<evidence type="ECO:0000259" key="3">
    <source>
        <dbReference type="PROSITE" id="PS50111"/>
    </source>
</evidence>
<dbReference type="PANTHER" id="PTHR24422:SF10">
    <property type="entry name" value="CHEMOTAXIS PROTEIN METHYLTRANSFERASE 2"/>
    <property type="match status" value="1"/>
</dbReference>
<dbReference type="InterPro" id="IPR050903">
    <property type="entry name" value="Bact_Chemotaxis_MeTrfase"/>
</dbReference>
<evidence type="ECO:0000259" key="4">
    <source>
        <dbReference type="PROSITE" id="PS50113"/>
    </source>
</evidence>
<dbReference type="Pfam" id="PF08447">
    <property type="entry name" value="PAS_3"/>
    <property type="match status" value="1"/>
</dbReference>
<feature type="domain" description="PAC" evidence="4">
    <location>
        <begin position="209"/>
        <end position="263"/>
    </location>
</feature>